<keyword evidence="2" id="KW-1185">Reference proteome</keyword>
<dbReference type="Proteomes" id="UP000000662">
    <property type="component" value="Chromosome 1"/>
</dbReference>
<dbReference type="EMBL" id="CP000440">
    <property type="protein sequence ID" value="ABI85934.1"/>
    <property type="molecule type" value="Genomic_DNA"/>
</dbReference>
<protein>
    <submittedName>
        <fullName evidence="1">Uncharacterized protein</fullName>
    </submittedName>
</protein>
<proteinExistence type="predicted"/>
<reference evidence="1" key="1">
    <citation type="submission" date="2009-01" db="EMBL/GenBank/DDBJ databases">
        <title>Complete sequence of Chromosome 1 of Burkholderia cepacia AMMD.</title>
        <authorList>
            <consortium name="US DOE Joint Genome Institute"/>
            <person name="Copeland A."/>
            <person name="Lucas S."/>
            <person name="Lapidus A."/>
            <person name="Barry K."/>
            <person name="Detter J.C."/>
            <person name="Glavina del Rio T."/>
            <person name="Hammon N."/>
            <person name="Israni S."/>
            <person name="Pitluck S."/>
            <person name="Bruce D."/>
            <person name="Chain P."/>
            <person name="Malfatti S."/>
            <person name="Shin M."/>
            <person name="Vergez L."/>
            <person name="Schmutz J."/>
            <person name="Larimer F."/>
            <person name="Land M."/>
            <person name="Hauser L."/>
            <person name="Kyrpides N."/>
            <person name="Kim E."/>
            <person name="Parke J."/>
            <person name="Coenye T."/>
            <person name="Konstantinidis K."/>
            <person name="Ramette A."/>
            <person name="Tiedje J."/>
            <person name="Richardson P."/>
        </authorList>
    </citation>
    <scope>NUCLEOTIDE SEQUENCE [LARGE SCALE GENOMIC DNA]</scope>
    <source>
        <strain evidence="1">AMMD</strain>
    </source>
</reference>
<organism evidence="1 2">
    <name type="scientific">Burkholderia ambifaria (strain ATCC BAA-244 / DSM 16087 / CCUG 44356 / LMG 19182 / AMMD)</name>
    <name type="common">Burkholderia cepacia (strain AMMD)</name>
    <dbReference type="NCBI Taxonomy" id="339670"/>
    <lineage>
        <taxon>Bacteria</taxon>
        <taxon>Pseudomonadati</taxon>
        <taxon>Pseudomonadota</taxon>
        <taxon>Betaproteobacteria</taxon>
        <taxon>Burkholderiales</taxon>
        <taxon>Burkholderiaceae</taxon>
        <taxon>Burkholderia</taxon>
        <taxon>Burkholderia cepacia complex</taxon>
    </lineage>
</organism>
<evidence type="ECO:0000313" key="2">
    <source>
        <dbReference type="Proteomes" id="UP000000662"/>
    </source>
</evidence>
<dbReference type="KEGG" id="bam:Bamb_0375"/>
<gene>
    <name evidence="1" type="ordered locus">Bamb_0375</name>
</gene>
<sequence>MLKMNDRDEKLQLVREVIDFVVEQPYDPEVLAKFVYLKSLDARVYRYGDKRLNEIFDVLGGMSVGEEFFLFERGSFGDAPFVHFG</sequence>
<accession>Q0BIT9</accession>
<dbReference type="AlphaFoldDB" id="Q0BIT9"/>
<name>Q0BIT9_BURCM</name>
<evidence type="ECO:0000313" key="1">
    <source>
        <dbReference type="EMBL" id="ABI85934.1"/>
    </source>
</evidence>